<feature type="compositionally biased region" description="Low complexity" evidence="7">
    <location>
        <begin position="412"/>
        <end position="422"/>
    </location>
</feature>
<keyword evidence="10" id="KW-1185">Reference proteome</keyword>
<feature type="compositionally biased region" description="Basic and acidic residues" evidence="7">
    <location>
        <begin position="200"/>
        <end position="209"/>
    </location>
</feature>
<proteinExistence type="predicted"/>
<feature type="region of interest" description="Disordered" evidence="7">
    <location>
        <begin position="409"/>
        <end position="474"/>
    </location>
</feature>
<evidence type="ECO:0000313" key="10">
    <source>
        <dbReference type="Proteomes" id="UP000076532"/>
    </source>
</evidence>
<dbReference type="Proteomes" id="UP000076532">
    <property type="component" value="Unassembled WGS sequence"/>
</dbReference>
<feature type="region of interest" description="Disordered" evidence="7">
    <location>
        <begin position="293"/>
        <end position="336"/>
    </location>
</feature>
<dbReference type="InterPro" id="IPR017970">
    <property type="entry name" value="Homeobox_CS"/>
</dbReference>
<dbReference type="EMBL" id="KV417521">
    <property type="protein sequence ID" value="KZP25353.1"/>
    <property type="molecule type" value="Genomic_DNA"/>
</dbReference>
<dbReference type="SMART" id="SM00389">
    <property type="entry name" value="HOX"/>
    <property type="match status" value="3"/>
</dbReference>
<dbReference type="OrthoDB" id="6159439at2759"/>
<dbReference type="CDD" id="cd00086">
    <property type="entry name" value="homeodomain"/>
    <property type="match status" value="3"/>
</dbReference>
<dbReference type="PANTHER" id="PTHR24324:SF5">
    <property type="entry name" value="HEMATOPOIETICALLY-EXPRESSED HOMEOBOX PROTEIN HHEX"/>
    <property type="match status" value="1"/>
</dbReference>
<evidence type="ECO:0000256" key="3">
    <source>
        <dbReference type="ARBA" id="ARBA00023155"/>
    </source>
</evidence>
<evidence type="ECO:0000259" key="8">
    <source>
        <dbReference type="PROSITE" id="PS50071"/>
    </source>
</evidence>
<sequence>MHPSLASPLAPSPFLPLSTIEPTNPPIPHEKKPRHRHSPPQLIALNALYEKTEHPSLDERTSLGQQIGMETKTVNAWFQNKRASNKKKSIRGHVATDGYDLPPITSLSASGPSSPQQIDELDEDEDEFQDDDRYDLNGPSPLVAALDDPKRQSLFYAGNPEHRHYFAENESMPRRMRMRNRPTAEQTDELRKLYRANQHPSKDEREDLGHRIGMTLKSITNWFQNQRSQAKKRREEDEAAEAAFIQNAQAMDLDSRLSYPPASSHPSLDLPPPSSHPSLGFSSRELPRIAIAPRSVATSESSLSPRRGTNRRSSTPYRNGGPSAPLTRPRRTRPEPFQLEELKKLNIKTSNPTIEERAALALEIGMDVGKVTNWFRNLRQTARKRAQKSGGDAYGGHYDYDFSSVSRTGTPSLASHSSASSANENEQDDGMDVDEDYDDDVHSDLGSEDEHEEAVTPSPDASPAPGLAKHHRNMGMGRDAVPYAQLGKLPPAAKCGGVKIEDALLLLSFHKHVV</sequence>
<dbReference type="SUPFAM" id="SSF46689">
    <property type="entry name" value="Homeodomain-like"/>
    <property type="match status" value="3"/>
</dbReference>
<feature type="compositionally biased region" description="Acidic residues" evidence="7">
    <location>
        <begin position="119"/>
        <end position="132"/>
    </location>
</feature>
<dbReference type="AlphaFoldDB" id="A0A166NT91"/>
<feature type="DNA-binding region" description="Homeobox" evidence="5">
    <location>
        <begin position="327"/>
        <end position="386"/>
    </location>
</feature>
<dbReference type="GO" id="GO:0000978">
    <property type="term" value="F:RNA polymerase II cis-regulatory region sequence-specific DNA binding"/>
    <property type="evidence" value="ECO:0007669"/>
    <property type="project" value="TreeGrafter"/>
</dbReference>
<gene>
    <name evidence="9" type="ORF">FIBSPDRAFT_909556</name>
</gene>
<comment type="subcellular location">
    <subcellularLocation>
        <location evidence="1 5 6">Nucleus</location>
    </subcellularLocation>
</comment>
<dbReference type="PROSITE" id="PS50071">
    <property type="entry name" value="HOMEOBOX_2"/>
    <property type="match status" value="3"/>
</dbReference>
<keyword evidence="2 5" id="KW-0238">DNA-binding</keyword>
<feature type="DNA-binding region" description="Homeobox" evidence="5">
    <location>
        <begin position="175"/>
        <end position="234"/>
    </location>
</feature>
<feature type="region of interest" description="Disordered" evidence="7">
    <location>
        <begin position="1"/>
        <end position="40"/>
    </location>
</feature>
<evidence type="ECO:0000256" key="1">
    <source>
        <dbReference type="ARBA" id="ARBA00004123"/>
    </source>
</evidence>
<dbReference type="Gene3D" id="1.10.10.60">
    <property type="entry name" value="Homeodomain-like"/>
    <property type="match status" value="3"/>
</dbReference>
<feature type="DNA-binding region" description="Homeobox" evidence="5">
    <location>
        <begin position="30"/>
        <end position="89"/>
    </location>
</feature>
<dbReference type="GO" id="GO:0030154">
    <property type="term" value="P:cell differentiation"/>
    <property type="evidence" value="ECO:0007669"/>
    <property type="project" value="TreeGrafter"/>
</dbReference>
<feature type="region of interest" description="Disordered" evidence="7">
    <location>
        <begin position="80"/>
        <end position="132"/>
    </location>
</feature>
<dbReference type="InterPro" id="IPR001356">
    <property type="entry name" value="HD"/>
</dbReference>
<organism evidence="9 10">
    <name type="scientific">Athelia psychrophila</name>
    <dbReference type="NCBI Taxonomy" id="1759441"/>
    <lineage>
        <taxon>Eukaryota</taxon>
        <taxon>Fungi</taxon>
        <taxon>Dikarya</taxon>
        <taxon>Basidiomycota</taxon>
        <taxon>Agaricomycotina</taxon>
        <taxon>Agaricomycetes</taxon>
        <taxon>Agaricomycetidae</taxon>
        <taxon>Atheliales</taxon>
        <taxon>Atheliaceae</taxon>
        <taxon>Athelia</taxon>
    </lineage>
</organism>
<feature type="region of interest" description="Disordered" evidence="7">
    <location>
        <begin position="179"/>
        <end position="209"/>
    </location>
</feature>
<dbReference type="PROSITE" id="PS00027">
    <property type="entry name" value="HOMEOBOX_1"/>
    <property type="match status" value="1"/>
</dbReference>
<feature type="domain" description="Homeobox" evidence="8">
    <location>
        <begin position="325"/>
        <end position="385"/>
    </location>
</feature>
<reference evidence="9 10" key="1">
    <citation type="journal article" date="2016" name="Mol. Biol. Evol.">
        <title>Comparative Genomics of Early-Diverging Mushroom-Forming Fungi Provides Insights into the Origins of Lignocellulose Decay Capabilities.</title>
        <authorList>
            <person name="Nagy L.G."/>
            <person name="Riley R."/>
            <person name="Tritt A."/>
            <person name="Adam C."/>
            <person name="Daum C."/>
            <person name="Floudas D."/>
            <person name="Sun H."/>
            <person name="Yadav J.S."/>
            <person name="Pangilinan J."/>
            <person name="Larsson K.H."/>
            <person name="Matsuura K."/>
            <person name="Barry K."/>
            <person name="Labutti K."/>
            <person name="Kuo R."/>
            <person name="Ohm R.A."/>
            <person name="Bhattacharya S.S."/>
            <person name="Shirouzu T."/>
            <person name="Yoshinaga Y."/>
            <person name="Martin F.M."/>
            <person name="Grigoriev I.V."/>
            <person name="Hibbett D.S."/>
        </authorList>
    </citation>
    <scope>NUCLEOTIDE SEQUENCE [LARGE SCALE GENOMIC DNA]</scope>
    <source>
        <strain evidence="9 10">CBS 109695</strain>
    </source>
</reference>
<dbReference type="InterPro" id="IPR009057">
    <property type="entry name" value="Homeodomain-like_sf"/>
</dbReference>
<evidence type="ECO:0000256" key="6">
    <source>
        <dbReference type="RuleBase" id="RU000682"/>
    </source>
</evidence>
<feature type="domain" description="Homeobox" evidence="8">
    <location>
        <begin position="173"/>
        <end position="233"/>
    </location>
</feature>
<feature type="compositionally biased region" description="Polar residues" evidence="7">
    <location>
        <begin position="105"/>
        <end position="117"/>
    </location>
</feature>
<keyword evidence="4 5" id="KW-0539">Nucleus</keyword>
<dbReference type="Pfam" id="PF00046">
    <property type="entry name" value="Homeodomain"/>
    <property type="match status" value="3"/>
</dbReference>
<dbReference type="InterPro" id="IPR051000">
    <property type="entry name" value="Homeobox_DNA-bind_prot"/>
</dbReference>
<feature type="compositionally biased region" description="Acidic residues" evidence="7">
    <location>
        <begin position="425"/>
        <end position="439"/>
    </location>
</feature>
<feature type="region of interest" description="Disordered" evidence="7">
    <location>
        <begin position="256"/>
        <end position="281"/>
    </location>
</feature>
<dbReference type="GO" id="GO:0000981">
    <property type="term" value="F:DNA-binding transcription factor activity, RNA polymerase II-specific"/>
    <property type="evidence" value="ECO:0007669"/>
    <property type="project" value="InterPro"/>
</dbReference>
<dbReference type="PANTHER" id="PTHR24324">
    <property type="entry name" value="HOMEOBOX PROTEIN HHEX"/>
    <property type="match status" value="1"/>
</dbReference>
<evidence type="ECO:0000256" key="4">
    <source>
        <dbReference type="ARBA" id="ARBA00023242"/>
    </source>
</evidence>
<keyword evidence="3 5" id="KW-0371">Homeobox</keyword>
<protein>
    <recommendedName>
        <fullName evidence="8">Homeobox domain-containing protein</fullName>
    </recommendedName>
</protein>
<evidence type="ECO:0000256" key="5">
    <source>
        <dbReference type="PROSITE-ProRule" id="PRU00108"/>
    </source>
</evidence>
<evidence type="ECO:0000256" key="7">
    <source>
        <dbReference type="SAM" id="MobiDB-lite"/>
    </source>
</evidence>
<name>A0A166NT91_9AGAM</name>
<evidence type="ECO:0000256" key="2">
    <source>
        <dbReference type="ARBA" id="ARBA00023125"/>
    </source>
</evidence>
<dbReference type="STRING" id="436010.A0A166NT91"/>
<feature type="domain" description="Homeobox" evidence="8">
    <location>
        <begin position="28"/>
        <end position="88"/>
    </location>
</feature>
<evidence type="ECO:0000313" key="9">
    <source>
        <dbReference type="EMBL" id="KZP25353.1"/>
    </source>
</evidence>
<accession>A0A166NT91</accession>
<dbReference type="GO" id="GO:0005634">
    <property type="term" value="C:nucleus"/>
    <property type="evidence" value="ECO:0007669"/>
    <property type="project" value="UniProtKB-SubCell"/>
</dbReference>